<protein>
    <recommendedName>
        <fullName evidence="4">Outer membrane protein beta-barrel domain-containing protein</fullName>
    </recommendedName>
</protein>
<reference evidence="2" key="2">
    <citation type="journal article" date="2021" name="PeerJ">
        <title>Extensive microbial diversity within the chicken gut microbiome revealed by metagenomics and culture.</title>
        <authorList>
            <person name="Gilroy R."/>
            <person name="Ravi A."/>
            <person name="Getino M."/>
            <person name="Pursley I."/>
            <person name="Horton D.L."/>
            <person name="Alikhan N.F."/>
            <person name="Baker D."/>
            <person name="Gharbi K."/>
            <person name="Hall N."/>
            <person name="Watson M."/>
            <person name="Adriaenssens E.M."/>
            <person name="Foster-Nyarko E."/>
            <person name="Jarju S."/>
            <person name="Secka A."/>
            <person name="Antonio M."/>
            <person name="Oren A."/>
            <person name="Chaudhuri R.R."/>
            <person name="La Ragione R."/>
            <person name="Hildebrand F."/>
            <person name="Pallen M.J."/>
        </authorList>
    </citation>
    <scope>NUCLEOTIDE SEQUENCE</scope>
    <source>
        <strain evidence="2">20514</strain>
    </source>
</reference>
<dbReference type="AlphaFoldDB" id="A0A9D9EMN3"/>
<dbReference type="SUPFAM" id="SSF56925">
    <property type="entry name" value="OMPA-like"/>
    <property type="match status" value="1"/>
</dbReference>
<dbReference type="InterPro" id="IPR011250">
    <property type="entry name" value="OMP/PagP_B-barrel"/>
</dbReference>
<dbReference type="EMBL" id="JADIMQ010000024">
    <property type="protein sequence ID" value="MBO8447954.1"/>
    <property type="molecule type" value="Genomic_DNA"/>
</dbReference>
<evidence type="ECO:0000313" key="2">
    <source>
        <dbReference type="EMBL" id="MBO8447954.1"/>
    </source>
</evidence>
<evidence type="ECO:0000256" key="1">
    <source>
        <dbReference type="SAM" id="SignalP"/>
    </source>
</evidence>
<organism evidence="2 3">
    <name type="scientific">Candidatus Cryptobacteroides merdigallinarum</name>
    <dbReference type="NCBI Taxonomy" id="2840770"/>
    <lineage>
        <taxon>Bacteria</taxon>
        <taxon>Pseudomonadati</taxon>
        <taxon>Bacteroidota</taxon>
        <taxon>Bacteroidia</taxon>
        <taxon>Bacteroidales</taxon>
        <taxon>Candidatus Cryptobacteroides</taxon>
    </lineage>
</organism>
<feature type="chain" id="PRO_5038868113" description="Outer membrane protein beta-barrel domain-containing protein" evidence="1">
    <location>
        <begin position="21"/>
        <end position="281"/>
    </location>
</feature>
<proteinExistence type="predicted"/>
<reference evidence="2" key="1">
    <citation type="submission" date="2020-10" db="EMBL/GenBank/DDBJ databases">
        <authorList>
            <person name="Gilroy R."/>
        </authorList>
    </citation>
    <scope>NUCLEOTIDE SEQUENCE</scope>
    <source>
        <strain evidence="2">20514</strain>
    </source>
</reference>
<sequence length="281" mass="30480">MGKYIISFLLTLLAAGQSFAWSGTGSAFLPEADSLFTAVDTSSGDLHIKKKFLPVSRRIDRGINDITYVYKNEIAIGLDVSYGTLSSDDTNIMLMIDGLDFKGSVFTVNPSVGYFFTDNICVGTRFGYSKIDGNLGNVTLDIGMDDLDLSLSDILLRSQVTTMGLFLRSYAGVDPKGVFGLFAELELAYRTGNSMFSYNTSEGAQTTHTNNYQARLGISAGVSVYIMPKLCCNLSFGLGGISYNKIRQHDAAGIYTGGRTATSMNWKLNLLDIGIGFNVHL</sequence>
<comment type="caution">
    <text evidence="2">The sequence shown here is derived from an EMBL/GenBank/DDBJ whole genome shotgun (WGS) entry which is preliminary data.</text>
</comment>
<dbReference type="Proteomes" id="UP000810252">
    <property type="component" value="Unassembled WGS sequence"/>
</dbReference>
<feature type="signal peptide" evidence="1">
    <location>
        <begin position="1"/>
        <end position="20"/>
    </location>
</feature>
<dbReference type="Gene3D" id="2.40.160.20">
    <property type="match status" value="1"/>
</dbReference>
<evidence type="ECO:0000313" key="3">
    <source>
        <dbReference type="Proteomes" id="UP000810252"/>
    </source>
</evidence>
<accession>A0A9D9EMN3</accession>
<keyword evidence="1" id="KW-0732">Signal</keyword>
<evidence type="ECO:0008006" key="4">
    <source>
        <dbReference type="Google" id="ProtNLM"/>
    </source>
</evidence>
<gene>
    <name evidence="2" type="ORF">IAC29_01620</name>
</gene>
<name>A0A9D9EMN3_9BACT</name>